<keyword evidence="2" id="KW-1133">Transmembrane helix</keyword>
<accession>A0AAN7BL15</accession>
<dbReference type="EMBL" id="MU865371">
    <property type="protein sequence ID" value="KAK4225237.1"/>
    <property type="molecule type" value="Genomic_DNA"/>
</dbReference>
<dbReference type="PANTHER" id="PTHR34414:SF1">
    <property type="entry name" value="SUBTILISIN-LIKE SERINE PROTEASE"/>
    <property type="match status" value="1"/>
</dbReference>
<feature type="compositionally biased region" description="Polar residues" evidence="1">
    <location>
        <begin position="65"/>
        <end position="79"/>
    </location>
</feature>
<name>A0AAN7BL15_9PEZI</name>
<feature type="transmembrane region" description="Helical" evidence="2">
    <location>
        <begin position="358"/>
        <end position="377"/>
    </location>
</feature>
<sequence length="450" mass="51127">MQAATTCTFNRASKIGSFIHLHSFTSIRKTSRASIVIPLPVMAPPRQPFTSQILPAKTFYSTTSGQSVPADNFQPQPNNKRLDPDDISFQPITRSFTFNTLTSLEDQFPASYRRENDELQAPDGIPDVEWIEQELNPKSLHQFMKYLWLAGRPVPPRPLHYQLLLGREIIISESIDHHLVWGNGKIYIKPLPKYMLNPRFWTEVLVCQCPPSSSTNSNSHDGHSQHTKQHHPQPKQNEMEMESCHTCPALSARQNALGLLLHYASLITHESDFTLAIEKKLLLPMEWPKWRLLIREFLSHSSTNLYAQVSLRFIYGELRLNRLNFISLLKGGPTSFLRGGYMRRWNSYGSLYRDNSNMILAATAYILLALSAMQVGLGTTKLMDDELFQNITYGFTVFSIVGPLGMLGASVVAFVVIILVNLVRTRRFEGQRAKRLQRRWRGSGGRDGGV</sequence>
<evidence type="ECO:0000256" key="1">
    <source>
        <dbReference type="SAM" id="MobiDB-lite"/>
    </source>
</evidence>
<gene>
    <name evidence="3" type="ORF">QBC38DRAFT_501457</name>
</gene>
<evidence type="ECO:0000313" key="4">
    <source>
        <dbReference type="Proteomes" id="UP001301958"/>
    </source>
</evidence>
<reference evidence="3" key="2">
    <citation type="submission" date="2023-05" db="EMBL/GenBank/DDBJ databases">
        <authorList>
            <consortium name="Lawrence Berkeley National Laboratory"/>
            <person name="Steindorff A."/>
            <person name="Hensen N."/>
            <person name="Bonometti L."/>
            <person name="Westerberg I."/>
            <person name="Brannstrom I.O."/>
            <person name="Guillou S."/>
            <person name="Cros-Aarteil S."/>
            <person name="Calhoun S."/>
            <person name="Haridas S."/>
            <person name="Kuo A."/>
            <person name="Mondo S."/>
            <person name="Pangilinan J."/>
            <person name="Riley R."/>
            <person name="Labutti K."/>
            <person name="Andreopoulos B."/>
            <person name="Lipzen A."/>
            <person name="Chen C."/>
            <person name="Yanf M."/>
            <person name="Daum C."/>
            <person name="Ng V."/>
            <person name="Clum A."/>
            <person name="Ohm R."/>
            <person name="Martin F."/>
            <person name="Silar P."/>
            <person name="Natvig D."/>
            <person name="Lalanne C."/>
            <person name="Gautier V."/>
            <person name="Ament-Velasquez S.L."/>
            <person name="Kruys A."/>
            <person name="Hutchinson M.I."/>
            <person name="Powell A.J."/>
            <person name="Barry K."/>
            <person name="Miller A.N."/>
            <person name="Grigoriev I.V."/>
            <person name="Debuchy R."/>
            <person name="Gladieux P."/>
            <person name="Thoren M.H."/>
            <person name="Johannesson H."/>
        </authorList>
    </citation>
    <scope>NUCLEOTIDE SEQUENCE</scope>
    <source>
        <strain evidence="3">CBS 990.96</strain>
    </source>
</reference>
<dbReference type="PANTHER" id="PTHR34414">
    <property type="entry name" value="HET DOMAIN-CONTAINING PROTEIN-RELATED"/>
    <property type="match status" value="1"/>
</dbReference>
<dbReference type="Proteomes" id="UP001301958">
    <property type="component" value="Unassembled WGS sequence"/>
</dbReference>
<dbReference type="AlphaFoldDB" id="A0AAN7BL15"/>
<keyword evidence="2" id="KW-0472">Membrane</keyword>
<keyword evidence="4" id="KW-1185">Reference proteome</keyword>
<protein>
    <submittedName>
        <fullName evidence="3">Uncharacterized protein</fullName>
    </submittedName>
</protein>
<feature type="region of interest" description="Disordered" evidence="1">
    <location>
        <begin position="65"/>
        <end position="84"/>
    </location>
</feature>
<comment type="caution">
    <text evidence="3">The sequence shown here is derived from an EMBL/GenBank/DDBJ whole genome shotgun (WGS) entry which is preliminary data.</text>
</comment>
<reference evidence="3" key="1">
    <citation type="journal article" date="2023" name="Mol. Phylogenet. Evol.">
        <title>Genome-scale phylogeny and comparative genomics of the fungal order Sordariales.</title>
        <authorList>
            <person name="Hensen N."/>
            <person name="Bonometti L."/>
            <person name="Westerberg I."/>
            <person name="Brannstrom I.O."/>
            <person name="Guillou S."/>
            <person name="Cros-Aarteil S."/>
            <person name="Calhoun S."/>
            <person name="Haridas S."/>
            <person name="Kuo A."/>
            <person name="Mondo S."/>
            <person name="Pangilinan J."/>
            <person name="Riley R."/>
            <person name="LaButti K."/>
            <person name="Andreopoulos B."/>
            <person name="Lipzen A."/>
            <person name="Chen C."/>
            <person name="Yan M."/>
            <person name="Daum C."/>
            <person name="Ng V."/>
            <person name="Clum A."/>
            <person name="Steindorff A."/>
            <person name="Ohm R.A."/>
            <person name="Martin F."/>
            <person name="Silar P."/>
            <person name="Natvig D.O."/>
            <person name="Lalanne C."/>
            <person name="Gautier V."/>
            <person name="Ament-Velasquez S.L."/>
            <person name="Kruys A."/>
            <person name="Hutchinson M.I."/>
            <person name="Powell A.J."/>
            <person name="Barry K."/>
            <person name="Miller A.N."/>
            <person name="Grigoriev I.V."/>
            <person name="Debuchy R."/>
            <person name="Gladieux P."/>
            <person name="Hiltunen Thoren M."/>
            <person name="Johannesson H."/>
        </authorList>
    </citation>
    <scope>NUCLEOTIDE SEQUENCE</scope>
    <source>
        <strain evidence="3">CBS 990.96</strain>
    </source>
</reference>
<feature type="region of interest" description="Disordered" evidence="1">
    <location>
        <begin position="212"/>
        <end position="240"/>
    </location>
</feature>
<proteinExistence type="predicted"/>
<feature type="transmembrane region" description="Helical" evidence="2">
    <location>
        <begin position="397"/>
        <end position="423"/>
    </location>
</feature>
<evidence type="ECO:0000256" key="2">
    <source>
        <dbReference type="SAM" id="Phobius"/>
    </source>
</evidence>
<dbReference type="InterPro" id="IPR046536">
    <property type="entry name" value="DUF6601"/>
</dbReference>
<dbReference type="Pfam" id="PF20246">
    <property type="entry name" value="DUF6601"/>
    <property type="match status" value="1"/>
</dbReference>
<organism evidence="3 4">
    <name type="scientific">Podospora fimiseda</name>
    <dbReference type="NCBI Taxonomy" id="252190"/>
    <lineage>
        <taxon>Eukaryota</taxon>
        <taxon>Fungi</taxon>
        <taxon>Dikarya</taxon>
        <taxon>Ascomycota</taxon>
        <taxon>Pezizomycotina</taxon>
        <taxon>Sordariomycetes</taxon>
        <taxon>Sordariomycetidae</taxon>
        <taxon>Sordariales</taxon>
        <taxon>Podosporaceae</taxon>
        <taxon>Podospora</taxon>
    </lineage>
</organism>
<keyword evidence="2" id="KW-0812">Transmembrane</keyword>
<evidence type="ECO:0000313" key="3">
    <source>
        <dbReference type="EMBL" id="KAK4225237.1"/>
    </source>
</evidence>